<reference evidence="12 13" key="1">
    <citation type="submission" date="2020-04" db="EMBL/GenBank/DDBJ databases">
        <authorList>
            <person name="Wallbank WR R."/>
            <person name="Pardo Diaz C."/>
            <person name="Kozak K."/>
            <person name="Martin S."/>
            <person name="Jiggins C."/>
            <person name="Moest M."/>
            <person name="Warren A I."/>
            <person name="Byers J.R.P. K."/>
            <person name="Montejo-Kovacevich G."/>
            <person name="Yen C E."/>
        </authorList>
    </citation>
    <scope>NUCLEOTIDE SEQUENCE [LARGE SCALE GENOMIC DNA]</scope>
</reference>
<dbReference type="GO" id="GO:0034727">
    <property type="term" value="P:piecemeal microautophagy of the nucleus"/>
    <property type="evidence" value="ECO:0007669"/>
    <property type="project" value="TreeGrafter"/>
</dbReference>
<keyword evidence="7" id="KW-0072">Autophagy</keyword>
<evidence type="ECO:0000256" key="2">
    <source>
        <dbReference type="ARBA" id="ARBA00004623"/>
    </source>
</evidence>
<keyword evidence="9" id="KW-0472">Membrane</keyword>
<comment type="catalytic activity">
    <reaction evidence="11">
        <text>a 1,2-diacyl-sn-glycero-3-phosphoethanolamine(in) = a 1,2-diacyl-sn-glycero-3-phosphoethanolamine(out)</text>
        <dbReference type="Rhea" id="RHEA:38895"/>
        <dbReference type="ChEBI" id="CHEBI:64612"/>
    </reaction>
</comment>
<dbReference type="PANTHER" id="PTHR13190">
    <property type="entry name" value="AUTOPHAGY-RELATED 2, ISOFORM A"/>
    <property type="match status" value="1"/>
</dbReference>
<dbReference type="Proteomes" id="UP000494256">
    <property type="component" value="Unassembled WGS sequence"/>
</dbReference>
<comment type="similarity">
    <text evidence="3">Belongs to the ATG2 family.</text>
</comment>
<evidence type="ECO:0000256" key="7">
    <source>
        <dbReference type="ARBA" id="ARBA00023006"/>
    </source>
</evidence>
<evidence type="ECO:0000256" key="6">
    <source>
        <dbReference type="ARBA" id="ARBA00022824"/>
    </source>
</evidence>
<dbReference type="AlphaFoldDB" id="A0A8S1AW96"/>
<evidence type="ECO:0000313" key="13">
    <source>
        <dbReference type="Proteomes" id="UP000494256"/>
    </source>
</evidence>
<organism evidence="12 13">
    <name type="scientific">Arctia plantaginis</name>
    <name type="common">Wood tiger moth</name>
    <name type="synonym">Phalaena plantaginis</name>
    <dbReference type="NCBI Taxonomy" id="874455"/>
    <lineage>
        <taxon>Eukaryota</taxon>
        <taxon>Metazoa</taxon>
        <taxon>Ecdysozoa</taxon>
        <taxon>Arthropoda</taxon>
        <taxon>Hexapoda</taxon>
        <taxon>Insecta</taxon>
        <taxon>Pterygota</taxon>
        <taxon>Neoptera</taxon>
        <taxon>Endopterygota</taxon>
        <taxon>Lepidoptera</taxon>
        <taxon>Glossata</taxon>
        <taxon>Ditrysia</taxon>
        <taxon>Noctuoidea</taxon>
        <taxon>Erebidae</taxon>
        <taxon>Arctiinae</taxon>
        <taxon>Arctia</taxon>
    </lineage>
</organism>
<evidence type="ECO:0000256" key="9">
    <source>
        <dbReference type="ARBA" id="ARBA00023136"/>
    </source>
</evidence>
<dbReference type="GO" id="GO:0000045">
    <property type="term" value="P:autophagosome assembly"/>
    <property type="evidence" value="ECO:0007669"/>
    <property type="project" value="TreeGrafter"/>
</dbReference>
<sequence length="444" mass="51079">MLINRSKLYMEGKIWGKVSMNRVLDIYYKGDDNSHTVSRVEIHLIVNNTNVIAYSEDGVEHYLGNFLEKLTLEQLSVNLYNGTGTVSDVTLDCDALNKLGDERNWPLQVVNGHMQDITVKVPWSNVFKDDSILKVDGLSLTLQPKIRTEPVKSFLMWMVINWPKLSSKQLFSLNKHTNGFQRHVEQEEKMFANSIEAILKRLKLKLENTKIRIEHLPKHINRGFAMEFYIKSIDCYDEAEPDFTPRGTDLELSKTCLLDTYTKKKIKIKGVTLYTDEFHVNRNSLKNRYDNLQAPQRFKIDCDLNNNIKDCVFHEMKNDILRMKQDTVKDVNLTFNSIDDVDTEKSNPLGPIMFAILKGQQELTLSVNKSGKMEGVSIAAETTGPLEIVLSQKQLDAVIDLLTCLKTTRSQKTRKISDGLDILNNILQCFCYLQEIPEMNKKYN</sequence>
<keyword evidence="5" id="KW-0813">Transport</keyword>
<comment type="caution">
    <text evidence="12">The sequence shown here is derived from an EMBL/GenBank/DDBJ whole genome shotgun (WGS) entry which is preliminary data.</text>
</comment>
<dbReference type="OrthoDB" id="7274000at2759"/>
<evidence type="ECO:0000256" key="8">
    <source>
        <dbReference type="ARBA" id="ARBA00023055"/>
    </source>
</evidence>
<comment type="subcellular location">
    <subcellularLocation>
        <location evidence="1">Endoplasmic reticulum membrane</location>
        <topology evidence="1">Peripheral membrane protein</topology>
    </subcellularLocation>
    <subcellularLocation>
        <location evidence="2">Preautophagosomal structure membrane</location>
        <topology evidence="2">Peripheral membrane protein</topology>
    </subcellularLocation>
</comment>
<dbReference type="GO" id="GO:0061709">
    <property type="term" value="P:reticulophagy"/>
    <property type="evidence" value="ECO:0007669"/>
    <property type="project" value="TreeGrafter"/>
</dbReference>
<evidence type="ECO:0000256" key="3">
    <source>
        <dbReference type="ARBA" id="ARBA00009714"/>
    </source>
</evidence>
<evidence type="ECO:0000256" key="10">
    <source>
        <dbReference type="ARBA" id="ARBA00024479"/>
    </source>
</evidence>
<evidence type="ECO:0000313" key="12">
    <source>
        <dbReference type="EMBL" id="CAB3249324.1"/>
    </source>
</evidence>
<dbReference type="GO" id="GO:0061908">
    <property type="term" value="C:phagophore"/>
    <property type="evidence" value="ECO:0007669"/>
    <property type="project" value="TreeGrafter"/>
</dbReference>
<proteinExistence type="inferred from homology"/>
<protein>
    <recommendedName>
        <fullName evidence="4">Autophagy-related protein 2</fullName>
    </recommendedName>
</protein>
<comment type="catalytic activity">
    <reaction evidence="10">
        <text>a 1,2-diacyl-sn-glycero-3-phospho-L-serine(in) = a 1,2-diacyl-sn-glycero-3-phospho-L-serine(out)</text>
        <dbReference type="Rhea" id="RHEA:38663"/>
        <dbReference type="ChEBI" id="CHEBI:57262"/>
    </reaction>
</comment>
<keyword evidence="8" id="KW-0445">Lipid transport</keyword>
<dbReference type="GO" id="GO:0000422">
    <property type="term" value="P:autophagy of mitochondrion"/>
    <property type="evidence" value="ECO:0007669"/>
    <property type="project" value="TreeGrafter"/>
</dbReference>
<keyword evidence="6" id="KW-0256">Endoplasmic reticulum</keyword>
<dbReference type="EMBL" id="CADEBD010000344">
    <property type="protein sequence ID" value="CAB3249324.1"/>
    <property type="molecule type" value="Genomic_DNA"/>
</dbReference>
<dbReference type="GO" id="GO:0005789">
    <property type="term" value="C:endoplasmic reticulum membrane"/>
    <property type="evidence" value="ECO:0007669"/>
    <property type="project" value="UniProtKB-SubCell"/>
</dbReference>
<accession>A0A8S1AW96</accession>
<dbReference type="GO" id="GO:0032266">
    <property type="term" value="F:phosphatidylinositol-3-phosphate binding"/>
    <property type="evidence" value="ECO:0007669"/>
    <property type="project" value="TreeGrafter"/>
</dbReference>
<gene>
    <name evidence="12" type="ORF">APLA_LOCUS12807</name>
</gene>
<evidence type="ECO:0000256" key="4">
    <source>
        <dbReference type="ARBA" id="ARBA00018070"/>
    </source>
</evidence>
<evidence type="ECO:0000256" key="11">
    <source>
        <dbReference type="ARBA" id="ARBA00024615"/>
    </source>
</evidence>
<dbReference type="GO" id="GO:0034045">
    <property type="term" value="C:phagophore assembly site membrane"/>
    <property type="evidence" value="ECO:0007669"/>
    <property type="project" value="UniProtKB-SubCell"/>
</dbReference>
<dbReference type="GO" id="GO:0061723">
    <property type="term" value="P:glycophagy"/>
    <property type="evidence" value="ECO:0007669"/>
    <property type="project" value="TreeGrafter"/>
</dbReference>
<dbReference type="GO" id="GO:0006869">
    <property type="term" value="P:lipid transport"/>
    <property type="evidence" value="ECO:0007669"/>
    <property type="project" value="UniProtKB-KW"/>
</dbReference>
<dbReference type="PANTHER" id="PTHR13190:SF1">
    <property type="entry name" value="AUTOPHAGY-RELATED 2, ISOFORM A"/>
    <property type="match status" value="1"/>
</dbReference>
<dbReference type="GO" id="GO:0043495">
    <property type="term" value="F:protein-membrane adaptor activity"/>
    <property type="evidence" value="ECO:0007669"/>
    <property type="project" value="TreeGrafter"/>
</dbReference>
<name>A0A8S1AW96_ARCPL</name>
<evidence type="ECO:0000256" key="1">
    <source>
        <dbReference type="ARBA" id="ARBA00004406"/>
    </source>
</evidence>
<dbReference type="InterPro" id="IPR026849">
    <property type="entry name" value="ATG2"/>
</dbReference>
<evidence type="ECO:0000256" key="5">
    <source>
        <dbReference type="ARBA" id="ARBA00022448"/>
    </source>
</evidence>